<dbReference type="EMBL" id="JAWJWE010000039">
    <property type="protein sequence ID" value="KAK6620982.1"/>
    <property type="molecule type" value="Genomic_DNA"/>
</dbReference>
<reference evidence="1 2" key="1">
    <citation type="submission" date="2023-10" db="EMBL/GenBank/DDBJ databases">
        <title>Genomes of two closely related lineages of the louse Polyplax serrata with different host specificities.</title>
        <authorList>
            <person name="Martinu J."/>
            <person name="Tarabai H."/>
            <person name="Stefka J."/>
            <person name="Hypsa V."/>
        </authorList>
    </citation>
    <scope>NUCLEOTIDE SEQUENCE [LARGE SCALE GENOMIC DNA]</scope>
    <source>
        <strain evidence="1">HR10_N</strain>
    </source>
</reference>
<protein>
    <submittedName>
        <fullName evidence="1">Uncharacterized protein</fullName>
    </submittedName>
</protein>
<dbReference type="Proteomes" id="UP001372834">
    <property type="component" value="Unassembled WGS sequence"/>
</dbReference>
<evidence type="ECO:0000313" key="1">
    <source>
        <dbReference type="EMBL" id="KAK6620982.1"/>
    </source>
</evidence>
<name>A0AAN8P8V6_POLSC</name>
<accession>A0AAN8P8V6</accession>
<comment type="caution">
    <text evidence="1">The sequence shown here is derived from an EMBL/GenBank/DDBJ whole genome shotgun (WGS) entry which is preliminary data.</text>
</comment>
<proteinExistence type="predicted"/>
<gene>
    <name evidence="1" type="ORF">RUM43_011285</name>
</gene>
<dbReference type="AlphaFoldDB" id="A0AAN8P8V6"/>
<evidence type="ECO:0000313" key="2">
    <source>
        <dbReference type="Proteomes" id="UP001372834"/>
    </source>
</evidence>
<organism evidence="1 2">
    <name type="scientific">Polyplax serrata</name>
    <name type="common">Common mouse louse</name>
    <dbReference type="NCBI Taxonomy" id="468196"/>
    <lineage>
        <taxon>Eukaryota</taxon>
        <taxon>Metazoa</taxon>
        <taxon>Ecdysozoa</taxon>
        <taxon>Arthropoda</taxon>
        <taxon>Hexapoda</taxon>
        <taxon>Insecta</taxon>
        <taxon>Pterygota</taxon>
        <taxon>Neoptera</taxon>
        <taxon>Paraneoptera</taxon>
        <taxon>Psocodea</taxon>
        <taxon>Troctomorpha</taxon>
        <taxon>Phthiraptera</taxon>
        <taxon>Anoplura</taxon>
        <taxon>Polyplacidae</taxon>
        <taxon>Polyplax</taxon>
    </lineage>
</organism>
<sequence length="117" mass="13656">MPRISSIEWGPPRQNSQKLEKNIQIGPQAAEIEIVIINILDTEEDMELESEICPSSQVTLVHQYSNLAMDSYHGYTTVYTRNHVETQVMMIQGPNSMEYKCRKRPEVTRYEIDHQHH</sequence>